<evidence type="ECO:0000256" key="2">
    <source>
        <dbReference type="SAM" id="Phobius"/>
    </source>
</evidence>
<protein>
    <recommendedName>
        <fullName evidence="3">G5 domain-containing protein</fullName>
    </recommendedName>
</protein>
<evidence type="ECO:0000313" key="4">
    <source>
        <dbReference type="EMBL" id="OGC45894.1"/>
    </source>
</evidence>
<dbReference type="SMART" id="SM01208">
    <property type="entry name" value="G5"/>
    <property type="match status" value="1"/>
</dbReference>
<dbReference type="InterPro" id="IPR010611">
    <property type="entry name" value="3D_dom"/>
</dbReference>
<dbReference type="PANTHER" id="PTHR39160:SF4">
    <property type="entry name" value="RESUSCITATION-PROMOTING FACTOR RPFB"/>
    <property type="match status" value="1"/>
</dbReference>
<dbReference type="Proteomes" id="UP000178615">
    <property type="component" value="Unassembled WGS sequence"/>
</dbReference>
<dbReference type="Pfam" id="PF06725">
    <property type="entry name" value="3D"/>
    <property type="match status" value="1"/>
</dbReference>
<dbReference type="Gene3D" id="2.20.230.10">
    <property type="entry name" value="Resuscitation-promoting factor rpfb"/>
    <property type="match status" value="1"/>
</dbReference>
<keyword evidence="2" id="KW-1133">Transmembrane helix</keyword>
<dbReference type="PROSITE" id="PS51109">
    <property type="entry name" value="G5"/>
    <property type="match status" value="1"/>
</dbReference>
<dbReference type="InterPro" id="IPR036908">
    <property type="entry name" value="RlpA-like_sf"/>
</dbReference>
<keyword evidence="2" id="KW-0812">Transmembrane</keyword>
<keyword evidence="1" id="KW-0732">Signal</keyword>
<organism evidence="4 5">
    <name type="scientific">candidate division WWE3 bacterium RBG_19FT_COMBO_34_6</name>
    <dbReference type="NCBI Taxonomy" id="1802612"/>
    <lineage>
        <taxon>Bacteria</taxon>
        <taxon>Katanobacteria</taxon>
    </lineage>
</organism>
<dbReference type="GO" id="GO:0009254">
    <property type="term" value="P:peptidoglycan turnover"/>
    <property type="evidence" value="ECO:0007669"/>
    <property type="project" value="InterPro"/>
</dbReference>
<dbReference type="Pfam" id="PF07501">
    <property type="entry name" value="G5"/>
    <property type="match status" value="1"/>
</dbReference>
<dbReference type="SUPFAM" id="SSF50685">
    <property type="entry name" value="Barwin-like endoglucanases"/>
    <property type="match status" value="1"/>
</dbReference>
<accession>A0A1F4ULR0</accession>
<dbReference type="GO" id="GO:0004553">
    <property type="term" value="F:hydrolase activity, hydrolyzing O-glycosyl compounds"/>
    <property type="evidence" value="ECO:0007669"/>
    <property type="project" value="InterPro"/>
</dbReference>
<evidence type="ECO:0000256" key="1">
    <source>
        <dbReference type="ARBA" id="ARBA00022729"/>
    </source>
</evidence>
<feature type="transmembrane region" description="Helical" evidence="2">
    <location>
        <begin position="12"/>
        <end position="31"/>
    </location>
</feature>
<dbReference type="Gene3D" id="2.40.40.10">
    <property type="entry name" value="RlpA-like domain"/>
    <property type="match status" value="1"/>
</dbReference>
<dbReference type="EMBL" id="MEUV01000019">
    <property type="protein sequence ID" value="OGC45894.1"/>
    <property type="molecule type" value="Genomic_DNA"/>
</dbReference>
<dbReference type="PANTHER" id="PTHR39160">
    <property type="entry name" value="CELL WALL-BINDING PROTEIN YOCH"/>
    <property type="match status" value="1"/>
</dbReference>
<feature type="domain" description="G5" evidence="3">
    <location>
        <begin position="64"/>
        <end position="143"/>
    </location>
</feature>
<reference evidence="4 5" key="1">
    <citation type="journal article" date="2016" name="Nat. Commun.">
        <title>Thousands of microbial genomes shed light on interconnected biogeochemical processes in an aquifer system.</title>
        <authorList>
            <person name="Anantharaman K."/>
            <person name="Brown C.T."/>
            <person name="Hug L.A."/>
            <person name="Sharon I."/>
            <person name="Castelle C.J."/>
            <person name="Probst A.J."/>
            <person name="Thomas B.C."/>
            <person name="Singh A."/>
            <person name="Wilkins M.J."/>
            <person name="Karaoz U."/>
            <person name="Brodie E.L."/>
            <person name="Williams K.H."/>
            <person name="Hubbard S.S."/>
            <person name="Banfield J.F."/>
        </authorList>
    </citation>
    <scope>NUCLEOTIDE SEQUENCE [LARGE SCALE GENOMIC DNA]</scope>
</reference>
<proteinExistence type="predicted"/>
<comment type="caution">
    <text evidence="4">The sequence shown here is derived from an EMBL/GenBank/DDBJ whole genome shotgun (WGS) entry which is preliminary data.</text>
</comment>
<sequence>MIGIILVGDYMHRILFLILFLYTFLFFTLTYTPANVLGTSTYRYWEEDKFGTANIENKIEIKTQTAFDQKEIEEHEIIPYETKYEKDNDMEYGTEKVINEGEDGLKTYKYLLTYWVDEIIDKTLTSTSIEDPTDEVIAKGTKIIWKIFSTPDVGRIKYWYKMRVWATKYDANCIGCTGRTYSGTEVKKGVCATDPKVIPLGTNFYVEGYGLCRAEDIGGAVKGEKIDLGYKDASRGEWRTGYTNIYLLTTAPEE</sequence>
<keyword evidence="2" id="KW-0472">Membrane</keyword>
<dbReference type="AlphaFoldDB" id="A0A1F4ULR0"/>
<evidence type="ECO:0000259" key="3">
    <source>
        <dbReference type="PROSITE" id="PS51109"/>
    </source>
</evidence>
<dbReference type="InterPro" id="IPR051933">
    <property type="entry name" value="Resuscitation_pf_RpfB"/>
</dbReference>
<dbReference type="CDD" id="cd22786">
    <property type="entry name" value="DPBB_YuiC-like"/>
    <property type="match status" value="1"/>
</dbReference>
<gene>
    <name evidence="4" type="ORF">A2V49_02475</name>
</gene>
<dbReference type="InterPro" id="IPR011098">
    <property type="entry name" value="G5_dom"/>
</dbReference>
<evidence type="ECO:0000313" key="5">
    <source>
        <dbReference type="Proteomes" id="UP000178615"/>
    </source>
</evidence>
<name>A0A1F4ULR0_UNCKA</name>
<dbReference type="GO" id="GO:0019867">
    <property type="term" value="C:outer membrane"/>
    <property type="evidence" value="ECO:0007669"/>
    <property type="project" value="InterPro"/>
</dbReference>